<dbReference type="STRING" id="71139.A0A059BI16"/>
<dbReference type="EMBL" id="KK198759">
    <property type="protein sequence ID" value="KCW65689.1"/>
    <property type="molecule type" value="Genomic_DNA"/>
</dbReference>
<dbReference type="Gramene" id="KCW65689">
    <property type="protein sequence ID" value="KCW65689"/>
    <property type="gene ID" value="EUGRSUZ_G03069"/>
</dbReference>
<accession>A0A059BI16</accession>
<name>A0A059BI16_EUCGR</name>
<reference evidence="1" key="1">
    <citation type="submission" date="2013-07" db="EMBL/GenBank/DDBJ databases">
        <title>The genome of Eucalyptus grandis.</title>
        <authorList>
            <person name="Schmutz J."/>
            <person name="Hayes R."/>
            <person name="Myburg A."/>
            <person name="Tuskan G."/>
            <person name="Grattapaglia D."/>
            <person name="Rokhsar D.S."/>
        </authorList>
    </citation>
    <scope>NUCLEOTIDE SEQUENCE</scope>
    <source>
        <tissue evidence="1">Leaf extractions</tissue>
    </source>
</reference>
<sequence length="72" mass="8132">MAGGNFLHRVISYVANEIVVNGLANSPAFQRFAVRTSKRLEELGELICFIDIKSRATLWAEYLKIAVVFLLF</sequence>
<protein>
    <submittedName>
        <fullName evidence="1">Uncharacterized protein</fullName>
    </submittedName>
</protein>
<dbReference type="InParanoid" id="A0A059BI16"/>
<dbReference type="PANTHER" id="PTHR34966">
    <property type="entry name" value="OSJNBA0043L24.15 PROTEIN"/>
    <property type="match status" value="1"/>
</dbReference>
<dbReference type="FunCoup" id="A0A059BI16">
    <property type="interactions" value="656"/>
</dbReference>
<evidence type="ECO:0000313" key="1">
    <source>
        <dbReference type="EMBL" id="KCW65689.1"/>
    </source>
</evidence>
<dbReference type="PANTHER" id="PTHR34966:SF1">
    <property type="entry name" value="OS04G0508100 PROTEIN"/>
    <property type="match status" value="1"/>
</dbReference>
<organism evidence="1">
    <name type="scientific">Eucalyptus grandis</name>
    <name type="common">Flooded gum</name>
    <dbReference type="NCBI Taxonomy" id="71139"/>
    <lineage>
        <taxon>Eukaryota</taxon>
        <taxon>Viridiplantae</taxon>
        <taxon>Streptophyta</taxon>
        <taxon>Embryophyta</taxon>
        <taxon>Tracheophyta</taxon>
        <taxon>Spermatophyta</taxon>
        <taxon>Magnoliopsida</taxon>
        <taxon>eudicotyledons</taxon>
        <taxon>Gunneridae</taxon>
        <taxon>Pentapetalae</taxon>
        <taxon>rosids</taxon>
        <taxon>malvids</taxon>
        <taxon>Myrtales</taxon>
        <taxon>Myrtaceae</taxon>
        <taxon>Myrtoideae</taxon>
        <taxon>Eucalypteae</taxon>
        <taxon>Eucalyptus</taxon>
    </lineage>
</organism>
<gene>
    <name evidence="1" type="ORF">EUGRSUZ_G03069</name>
</gene>
<dbReference type="AlphaFoldDB" id="A0A059BI16"/>
<dbReference type="eggNOG" id="ENOG502S6YZ">
    <property type="taxonomic scope" value="Eukaryota"/>
</dbReference>
<proteinExistence type="predicted"/>